<accession>A0AAE3K9N0</accession>
<reference evidence="1" key="2">
    <citation type="submission" date="2022-02" db="EMBL/GenBank/DDBJ databases">
        <authorList>
            <person name="Elcheninov A.G."/>
            <person name="Sorokin D.Y."/>
            <person name="Kublanov I.V."/>
        </authorList>
    </citation>
    <scope>NUCLEOTIDE SEQUENCE</scope>
    <source>
        <strain evidence="1">AArc-St2</strain>
    </source>
</reference>
<gene>
    <name evidence="1" type="ORF">AArcSt2_04705</name>
</gene>
<comment type="caution">
    <text evidence="1">The sequence shown here is derived from an EMBL/GenBank/DDBJ whole genome shotgun (WGS) entry which is preliminary data.</text>
</comment>
<evidence type="ECO:0000313" key="1">
    <source>
        <dbReference type="EMBL" id="MCL9816239.1"/>
    </source>
</evidence>
<organism evidence="1 2">
    <name type="scientific">Natronocalculus amylovorans</name>
    <dbReference type="NCBI Taxonomy" id="2917812"/>
    <lineage>
        <taxon>Archaea</taxon>
        <taxon>Methanobacteriati</taxon>
        <taxon>Methanobacteriota</taxon>
        <taxon>Stenosarchaea group</taxon>
        <taxon>Halobacteria</taxon>
        <taxon>Halobacteriales</taxon>
        <taxon>Haloferacaceae</taxon>
        <taxon>Natronocalculus</taxon>
    </lineage>
</organism>
<dbReference type="RefSeq" id="WP_174651921.1">
    <property type="nucleotide sequence ID" value="NZ_JAKRVX010000002.1"/>
</dbReference>
<dbReference type="EMBL" id="JAKRVX010000002">
    <property type="protein sequence ID" value="MCL9816239.1"/>
    <property type="molecule type" value="Genomic_DNA"/>
</dbReference>
<reference evidence="1" key="1">
    <citation type="journal article" date="2022" name="Syst. Appl. Microbiol.">
        <title>Natronocalculus amylovorans gen. nov., sp. nov., and Natranaeroarchaeum aerophilus sp. nov., dominant culturable amylolytic natronoarchaea from hypersaline soda lakes in southwestern Siberia.</title>
        <authorList>
            <person name="Sorokin D.Y."/>
            <person name="Elcheninov A.G."/>
            <person name="Khizhniak T.V."/>
            <person name="Koenen M."/>
            <person name="Bale N.J."/>
            <person name="Damste J.S.S."/>
            <person name="Kublanov I.V."/>
        </authorList>
    </citation>
    <scope>NUCLEOTIDE SEQUENCE</scope>
    <source>
        <strain evidence="1">AArc-St2</strain>
    </source>
</reference>
<protein>
    <submittedName>
        <fullName evidence="1">Uncharacterized protein</fullName>
    </submittedName>
</protein>
<evidence type="ECO:0000313" key="2">
    <source>
        <dbReference type="Proteomes" id="UP001203207"/>
    </source>
</evidence>
<dbReference type="Proteomes" id="UP001203207">
    <property type="component" value="Unassembled WGS sequence"/>
</dbReference>
<name>A0AAE3K9N0_9EURY</name>
<keyword evidence="2" id="KW-1185">Reference proteome</keyword>
<sequence>MSQYAPITDAMCHCFESIDELSAEERDEIVASHTEDELRAECTPEELKTLGVAA</sequence>
<dbReference type="AlphaFoldDB" id="A0AAE3K9N0"/>
<proteinExistence type="predicted"/>